<dbReference type="EMBL" id="BMIR01000011">
    <property type="protein sequence ID" value="GGE44949.1"/>
    <property type="molecule type" value="Genomic_DNA"/>
</dbReference>
<dbReference type="RefSeq" id="WP_188694365.1">
    <property type="nucleotide sequence ID" value="NZ_BMIR01000011.1"/>
</dbReference>
<dbReference type="InterPro" id="IPR036237">
    <property type="entry name" value="Xyl_isomerase-like_sf"/>
</dbReference>
<accession>A0A8J2YIF7</accession>
<organism evidence="2 3">
    <name type="scientific">Pullulanibacillus camelliae</name>
    <dbReference type="NCBI Taxonomy" id="1707096"/>
    <lineage>
        <taxon>Bacteria</taxon>
        <taxon>Bacillati</taxon>
        <taxon>Bacillota</taxon>
        <taxon>Bacilli</taxon>
        <taxon>Bacillales</taxon>
        <taxon>Sporolactobacillaceae</taxon>
        <taxon>Pullulanibacillus</taxon>
    </lineage>
</organism>
<evidence type="ECO:0000259" key="1">
    <source>
        <dbReference type="Pfam" id="PF01261"/>
    </source>
</evidence>
<reference evidence="2" key="1">
    <citation type="journal article" date="2014" name="Int. J. Syst. Evol. Microbiol.">
        <title>Complete genome sequence of Corynebacterium casei LMG S-19264T (=DSM 44701T), isolated from a smear-ripened cheese.</title>
        <authorList>
            <consortium name="US DOE Joint Genome Institute (JGI-PGF)"/>
            <person name="Walter F."/>
            <person name="Albersmeier A."/>
            <person name="Kalinowski J."/>
            <person name="Ruckert C."/>
        </authorList>
    </citation>
    <scope>NUCLEOTIDE SEQUENCE</scope>
    <source>
        <strain evidence="2">CGMCC 1.15371</strain>
    </source>
</reference>
<protein>
    <recommendedName>
        <fullName evidence="1">Xylose isomerase-like TIM barrel domain-containing protein</fullName>
    </recommendedName>
</protein>
<evidence type="ECO:0000313" key="2">
    <source>
        <dbReference type="EMBL" id="GGE44949.1"/>
    </source>
</evidence>
<feature type="domain" description="Xylose isomerase-like TIM barrel" evidence="1">
    <location>
        <begin position="26"/>
        <end position="268"/>
    </location>
</feature>
<sequence length="270" mass="30678">MATQLGISGSTIMSDTKQLETLFTYGLSHIEIGEFADPQGFERFMQLQKGRGMTFGIHAPLYRTGSKNDLLQKISFDPELAWEQLEKEAKQLSILGAKYILVHFPFLATSLGEDAHVQLERSLQRLKGIQDRYGLPIVCEPKLGPDRSPLAIETLQQLPIEIWETYNLKLCIDVGDYALAVGERLMAVLKKWLKFVKVVHLHNIEFQGKQHFWVPIHPSHEQDPEHLKIVPLLTLLSQAPDVIFILEHTPHLSPGQTFVNEGIEWLKSLV</sequence>
<name>A0A8J2YIF7_9BACL</name>
<comment type="caution">
    <text evidence="2">The sequence shown here is derived from an EMBL/GenBank/DDBJ whole genome shotgun (WGS) entry which is preliminary data.</text>
</comment>
<proteinExistence type="predicted"/>
<reference evidence="2" key="2">
    <citation type="submission" date="2020-09" db="EMBL/GenBank/DDBJ databases">
        <authorList>
            <person name="Sun Q."/>
            <person name="Zhou Y."/>
        </authorList>
    </citation>
    <scope>NUCLEOTIDE SEQUENCE</scope>
    <source>
        <strain evidence="2">CGMCC 1.15371</strain>
    </source>
</reference>
<dbReference type="Proteomes" id="UP000628775">
    <property type="component" value="Unassembled WGS sequence"/>
</dbReference>
<dbReference type="InterPro" id="IPR013022">
    <property type="entry name" value="Xyl_isomerase-like_TIM-brl"/>
</dbReference>
<dbReference type="Gene3D" id="3.20.20.150">
    <property type="entry name" value="Divalent-metal-dependent TIM barrel enzymes"/>
    <property type="match status" value="1"/>
</dbReference>
<dbReference type="AlphaFoldDB" id="A0A8J2YIF7"/>
<dbReference type="SUPFAM" id="SSF51658">
    <property type="entry name" value="Xylose isomerase-like"/>
    <property type="match status" value="1"/>
</dbReference>
<evidence type="ECO:0000313" key="3">
    <source>
        <dbReference type="Proteomes" id="UP000628775"/>
    </source>
</evidence>
<dbReference type="Pfam" id="PF01261">
    <property type="entry name" value="AP_endonuc_2"/>
    <property type="match status" value="1"/>
</dbReference>
<keyword evidence="3" id="KW-1185">Reference proteome</keyword>
<gene>
    <name evidence="2" type="ORF">GCM10011391_24740</name>
</gene>